<protein>
    <submittedName>
        <fullName evidence="1">Uncharacterized protein</fullName>
    </submittedName>
</protein>
<dbReference type="AlphaFoldDB" id="A0A0E9PRF8"/>
<accession>A0A0E9PRF8</accession>
<reference evidence="1" key="2">
    <citation type="journal article" date="2015" name="Fish Shellfish Immunol.">
        <title>Early steps in the European eel (Anguilla anguilla)-Vibrio vulnificus interaction in the gills: Role of the RtxA13 toxin.</title>
        <authorList>
            <person name="Callol A."/>
            <person name="Pajuelo D."/>
            <person name="Ebbesson L."/>
            <person name="Teles M."/>
            <person name="MacKenzie S."/>
            <person name="Amaro C."/>
        </authorList>
    </citation>
    <scope>NUCLEOTIDE SEQUENCE</scope>
</reference>
<sequence>MEFMDQMMILSQLGRLVISCT</sequence>
<name>A0A0E9PRF8_ANGAN</name>
<dbReference type="EMBL" id="GBXM01101483">
    <property type="protein sequence ID" value="JAH07094.1"/>
    <property type="molecule type" value="Transcribed_RNA"/>
</dbReference>
<proteinExistence type="predicted"/>
<evidence type="ECO:0000313" key="1">
    <source>
        <dbReference type="EMBL" id="JAH07094.1"/>
    </source>
</evidence>
<organism evidence="1">
    <name type="scientific">Anguilla anguilla</name>
    <name type="common">European freshwater eel</name>
    <name type="synonym">Muraena anguilla</name>
    <dbReference type="NCBI Taxonomy" id="7936"/>
    <lineage>
        <taxon>Eukaryota</taxon>
        <taxon>Metazoa</taxon>
        <taxon>Chordata</taxon>
        <taxon>Craniata</taxon>
        <taxon>Vertebrata</taxon>
        <taxon>Euteleostomi</taxon>
        <taxon>Actinopterygii</taxon>
        <taxon>Neopterygii</taxon>
        <taxon>Teleostei</taxon>
        <taxon>Anguilliformes</taxon>
        <taxon>Anguillidae</taxon>
        <taxon>Anguilla</taxon>
    </lineage>
</organism>
<reference evidence="1" key="1">
    <citation type="submission" date="2014-11" db="EMBL/GenBank/DDBJ databases">
        <authorList>
            <person name="Amaro Gonzalez C."/>
        </authorList>
    </citation>
    <scope>NUCLEOTIDE SEQUENCE</scope>
</reference>